<name>A0A9P7FIV3_9AGAM</name>
<feature type="transmembrane region" description="Helical" evidence="6">
    <location>
        <begin position="112"/>
        <end position="132"/>
    </location>
</feature>
<evidence type="ECO:0000256" key="1">
    <source>
        <dbReference type="ARBA" id="ARBA00004141"/>
    </source>
</evidence>
<keyword evidence="2 6" id="KW-0812">Transmembrane</keyword>
<comment type="subcellular location">
    <subcellularLocation>
        <location evidence="1">Membrane</location>
        <topology evidence="1">Multi-pass membrane protein</topology>
    </subcellularLocation>
</comment>
<dbReference type="RefSeq" id="XP_041298575.1">
    <property type="nucleotide sequence ID" value="XM_041435488.1"/>
</dbReference>
<dbReference type="PANTHER" id="PTHR38483">
    <property type="entry name" value="CHROMOSOME 1, WHOLE GENOME SHOTGUN SEQUENCE"/>
    <property type="match status" value="1"/>
</dbReference>
<feature type="region of interest" description="Disordered" evidence="5">
    <location>
        <begin position="224"/>
        <end position="250"/>
    </location>
</feature>
<evidence type="ECO:0000313" key="8">
    <source>
        <dbReference type="EMBL" id="KAG2118058.1"/>
    </source>
</evidence>
<comment type="caution">
    <text evidence="8">The sequence shown here is derived from an EMBL/GenBank/DDBJ whole genome shotgun (WGS) entry which is preliminary data.</text>
</comment>
<dbReference type="Proteomes" id="UP000823399">
    <property type="component" value="Unassembled WGS sequence"/>
</dbReference>
<evidence type="ECO:0000256" key="2">
    <source>
        <dbReference type="ARBA" id="ARBA00022692"/>
    </source>
</evidence>
<keyword evidence="4 6" id="KW-0472">Membrane</keyword>
<feature type="compositionally biased region" description="Acidic residues" evidence="5">
    <location>
        <begin position="241"/>
        <end position="250"/>
    </location>
</feature>
<evidence type="ECO:0000313" key="9">
    <source>
        <dbReference type="Proteomes" id="UP000823399"/>
    </source>
</evidence>
<feature type="transmembrane region" description="Helical" evidence="6">
    <location>
        <begin position="52"/>
        <end position="71"/>
    </location>
</feature>
<evidence type="ECO:0000256" key="6">
    <source>
        <dbReference type="SAM" id="Phobius"/>
    </source>
</evidence>
<evidence type="ECO:0000256" key="4">
    <source>
        <dbReference type="ARBA" id="ARBA00023136"/>
    </source>
</evidence>
<dbReference type="PANTHER" id="PTHR38483:SF1">
    <property type="entry name" value="ION TRANSPORT DOMAIN-CONTAINING PROTEIN"/>
    <property type="match status" value="1"/>
</dbReference>
<evidence type="ECO:0000259" key="7">
    <source>
        <dbReference type="Pfam" id="PF00520"/>
    </source>
</evidence>
<dbReference type="AlphaFoldDB" id="A0A9P7FIV3"/>
<evidence type="ECO:0000256" key="3">
    <source>
        <dbReference type="ARBA" id="ARBA00022989"/>
    </source>
</evidence>
<dbReference type="EMBL" id="JABBWM010000004">
    <property type="protein sequence ID" value="KAG2118058.1"/>
    <property type="molecule type" value="Genomic_DNA"/>
</dbReference>
<protein>
    <recommendedName>
        <fullName evidence="7">Ion transport domain-containing protein</fullName>
    </recommendedName>
</protein>
<gene>
    <name evidence="8" type="ORF">F5147DRAFT_669621</name>
</gene>
<dbReference type="Gene3D" id="1.20.120.350">
    <property type="entry name" value="Voltage-gated potassium channels. Chain C"/>
    <property type="match status" value="1"/>
</dbReference>
<dbReference type="InterPro" id="IPR005821">
    <property type="entry name" value="Ion_trans_dom"/>
</dbReference>
<dbReference type="GO" id="GO:0016020">
    <property type="term" value="C:membrane"/>
    <property type="evidence" value="ECO:0007669"/>
    <property type="project" value="UniProtKB-SubCell"/>
</dbReference>
<dbReference type="OrthoDB" id="429183at2759"/>
<feature type="domain" description="Ion transport" evidence="7">
    <location>
        <begin position="52"/>
        <end position="138"/>
    </location>
</feature>
<dbReference type="GeneID" id="64697747"/>
<keyword evidence="3 6" id="KW-1133">Transmembrane helix</keyword>
<reference evidence="8" key="1">
    <citation type="journal article" date="2020" name="New Phytol.">
        <title>Comparative genomics reveals dynamic genome evolution in host specialist ectomycorrhizal fungi.</title>
        <authorList>
            <person name="Lofgren L.A."/>
            <person name="Nguyen N.H."/>
            <person name="Vilgalys R."/>
            <person name="Ruytinx J."/>
            <person name="Liao H.L."/>
            <person name="Branco S."/>
            <person name="Kuo A."/>
            <person name="LaButti K."/>
            <person name="Lipzen A."/>
            <person name="Andreopoulos W."/>
            <person name="Pangilinan J."/>
            <person name="Riley R."/>
            <person name="Hundley H."/>
            <person name="Na H."/>
            <person name="Barry K."/>
            <person name="Grigoriev I.V."/>
            <person name="Stajich J.E."/>
            <person name="Kennedy P.G."/>
        </authorList>
    </citation>
    <scope>NUCLEOTIDE SEQUENCE</scope>
    <source>
        <strain evidence="8">FC423</strain>
    </source>
</reference>
<keyword evidence="9" id="KW-1185">Reference proteome</keyword>
<evidence type="ECO:0000256" key="5">
    <source>
        <dbReference type="SAM" id="MobiDB-lite"/>
    </source>
</evidence>
<dbReference type="Pfam" id="PF00520">
    <property type="entry name" value="Ion_trans"/>
    <property type="match status" value="1"/>
</dbReference>
<sequence length="250" mass="27701">MPDVYESAESDALNDTSNGAAQPVPTRSIYALTRKEITRGIANRFVHSHTYIFLYLSMAALSVTTVVLSLSDGCPGLSFYILEIIINTSMILEVGVRFVAFGRQFWRSPFNVLDLILTLFCAITLLVITFAGCGAGSKEEELLDTLLLIARNVLQFGRLAAVMRQSGQSIFSRPKPIDISAIRRAGYSSLDYDLEDDDQDDDPELGRPLVQDAVLFDAQDDEQLTRTSDMPRAAQAVHERDDEDVWAELG</sequence>
<feature type="transmembrane region" description="Helical" evidence="6">
    <location>
        <begin position="77"/>
        <end position="100"/>
    </location>
</feature>
<proteinExistence type="predicted"/>
<dbReference type="GO" id="GO:0005216">
    <property type="term" value="F:monoatomic ion channel activity"/>
    <property type="evidence" value="ECO:0007669"/>
    <property type="project" value="InterPro"/>
</dbReference>
<organism evidence="8 9">
    <name type="scientific">Suillus discolor</name>
    <dbReference type="NCBI Taxonomy" id="1912936"/>
    <lineage>
        <taxon>Eukaryota</taxon>
        <taxon>Fungi</taxon>
        <taxon>Dikarya</taxon>
        <taxon>Basidiomycota</taxon>
        <taxon>Agaricomycotina</taxon>
        <taxon>Agaricomycetes</taxon>
        <taxon>Agaricomycetidae</taxon>
        <taxon>Boletales</taxon>
        <taxon>Suillineae</taxon>
        <taxon>Suillaceae</taxon>
        <taxon>Suillus</taxon>
    </lineage>
</organism>
<accession>A0A9P7FIV3</accession>
<dbReference type="InterPro" id="IPR027359">
    <property type="entry name" value="Volt_channel_dom_sf"/>
</dbReference>